<dbReference type="AlphaFoldDB" id="A0A7S0PSG6"/>
<evidence type="ECO:0000256" key="5">
    <source>
        <dbReference type="ARBA" id="ARBA00023146"/>
    </source>
</evidence>
<keyword evidence="4" id="KW-0648">Protein biosynthesis</keyword>
<dbReference type="SUPFAM" id="SSF55785">
    <property type="entry name" value="PYP-like sensor domain (PAS domain)"/>
    <property type="match status" value="1"/>
</dbReference>
<dbReference type="Pfam" id="PF08670">
    <property type="entry name" value="MEKHLA"/>
    <property type="match status" value="1"/>
</dbReference>
<keyword evidence="5" id="KW-0030">Aminoacyl-tRNA synthetase</keyword>
<dbReference type="GO" id="GO:0006418">
    <property type="term" value="P:tRNA aminoacylation for protein translation"/>
    <property type="evidence" value="ECO:0007669"/>
    <property type="project" value="InterPro"/>
</dbReference>
<evidence type="ECO:0000256" key="2">
    <source>
        <dbReference type="ARBA" id="ARBA00022741"/>
    </source>
</evidence>
<reference evidence="9" key="1">
    <citation type="submission" date="2021-01" db="EMBL/GenBank/DDBJ databases">
        <authorList>
            <person name="Corre E."/>
            <person name="Pelletier E."/>
            <person name="Niang G."/>
            <person name="Scheremetjew M."/>
            <person name="Finn R."/>
            <person name="Kale V."/>
            <person name="Holt S."/>
            <person name="Cochrane G."/>
            <person name="Meng A."/>
            <person name="Brown T."/>
            <person name="Cohen L."/>
        </authorList>
    </citation>
    <scope>NUCLEOTIDE SEQUENCE</scope>
    <source>
        <strain evidence="9">CCMP494</strain>
    </source>
</reference>
<keyword evidence="2" id="KW-0547">Nucleotide-binding</keyword>
<dbReference type="InterPro" id="IPR013978">
    <property type="entry name" value="MEKHLA"/>
</dbReference>
<feature type="coiled-coil region" evidence="6">
    <location>
        <begin position="273"/>
        <end position="330"/>
    </location>
</feature>
<dbReference type="InterPro" id="IPR035965">
    <property type="entry name" value="PAS-like_dom_sf"/>
</dbReference>
<evidence type="ECO:0000256" key="4">
    <source>
        <dbReference type="ARBA" id="ARBA00022917"/>
    </source>
</evidence>
<feature type="compositionally biased region" description="Polar residues" evidence="7">
    <location>
        <begin position="1"/>
        <end position="18"/>
    </location>
</feature>
<evidence type="ECO:0000259" key="8">
    <source>
        <dbReference type="PROSITE" id="PS51185"/>
    </source>
</evidence>
<feature type="compositionally biased region" description="Basic and acidic residues" evidence="7">
    <location>
        <begin position="45"/>
        <end position="73"/>
    </location>
</feature>
<feature type="region of interest" description="Disordered" evidence="7">
    <location>
        <begin position="1"/>
        <end position="84"/>
    </location>
</feature>
<protein>
    <recommendedName>
        <fullName evidence="8">WHEP-TRS domain-containing protein</fullName>
    </recommendedName>
</protein>
<feature type="compositionally biased region" description="Low complexity" evidence="7">
    <location>
        <begin position="21"/>
        <end position="32"/>
    </location>
</feature>
<dbReference type="GO" id="GO:0005524">
    <property type="term" value="F:ATP binding"/>
    <property type="evidence" value="ECO:0007669"/>
    <property type="project" value="UniProtKB-KW"/>
</dbReference>
<proteinExistence type="predicted"/>
<keyword evidence="6" id="KW-0175">Coiled coil</keyword>
<evidence type="ECO:0000256" key="7">
    <source>
        <dbReference type="SAM" id="MobiDB-lite"/>
    </source>
</evidence>
<evidence type="ECO:0000313" key="9">
    <source>
        <dbReference type="EMBL" id="CAD8590030.1"/>
    </source>
</evidence>
<evidence type="ECO:0000256" key="6">
    <source>
        <dbReference type="SAM" id="Coils"/>
    </source>
</evidence>
<name>A0A7S0PSG6_MICPS</name>
<dbReference type="GO" id="GO:0004812">
    <property type="term" value="F:aminoacyl-tRNA ligase activity"/>
    <property type="evidence" value="ECO:0007669"/>
    <property type="project" value="UniProtKB-KW"/>
</dbReference>
<sequence>MIHTALSSRLSLPQSLTSKPRAGSSGSGATRRGQLHLIAAKKNKRKEERKAQKRAETKALLEKRDEDKEKETSDTSALSGPQPYEATATVMQSLTICGSYKDKTGEKLLDGTILVQEAAKALWNAPFVCASHDASDVFNYGNKAALSLWRLSWDEFVGLPSTKSAEDDESVQSERRELLDRAAKDGYIKDYSGIRQTSDGRKFKINGATVWTITDKDGKKTGQAVRFDTFSWLRDDGEEEEMIVCEGGEIVPKKSIAADASSDMKEIPSAVEVAEASAAVEAQAAEVRRLKEEDGLDNSSPAVQAGVASLMEKKAVLADLEERIAAAADA</sequence>
<accession>A0A7S0PSG6</accession>
<organism evidence="9">
    <name type="scientific">Micromonas pusilla</name>
    <name type="common">Picoplanktonic green alga</name>
    <name type="synonym">Chromulina pusilla</name>
    <dbReference type="NCBI Taxonomy" id="38833"/>
    <lineage>
        <taxon>Eukaryota</taxon>
        <taxon>Viridiplantae</taxon>
        <taxon>Chlorophyta</taxon>
        <taxon>Mamiellophyceae</taxon>
        <taxon>Mamiellales</taxon>
        <taxon>Mamiellaceae</taxon>
        <taxon>Micromonas</taxon>
    </lineage>
</organism>
<keyword evidence="3" id="KW-0067">ATP-binding</keyword>
<dbReference type="InterPro" id="IPR000738">
    <property type="entry name" value="WHEP-TRS_dom"/>
</dbReference>
<keyword evidence="1" id="KW-0436">Ligase</keyword>
<gene>
    <name evidence="9" type="ORF">MSP1404_LOCUS7434</name>
</gene>
<evidence type="ECO:0000256" key="3">
    <source>
        <dbReference type="ARBA" id="ARBA00022840"/>
    </source>
</evidence>
<dbReference type="EMBL" id="HBEV01009716">
    <property type="protein sequence ID" value="CAD8590030.1"/>
    <property type="molecule type" value="Transcribed_RNA"/>
</dbReference>
<feature type="domain" description="WHEP-TRS" evidence="8">
    <location>
        <begin position="272"/>
        <end position="330"/>
    </location>
</feature>
<evidence type="ECO:0000256" key="1">
    <source>
        <dbReference type="ARBA" id="ARBA00022598"/>
    </source>
</evidence>
<dbReference type="PROSITE" id="PS51185">
    <property type="entry name" value="WHEP_TRS_2"/>
    <property type="match status" value="1"/>
</dbReference>